<keyword evidence="9 17" id="KW-0963">Cytoplasm</keyword>
<proteinExistence type="inferred from homology"/>
<evidence type="ECO:0000259" key="18">
    <source>
        <dbReference type="Pfam" id="PF00391"/>
    </source>
</evidence>
<evidence type="ECO:0000256" key="15">
    <source>
        <dbReference type="ARBA" id="ARBA00022842"/>
    </source>
</evidence>
<feature type="domain" description="PEP-utilising enzyme C-terminal" evidence="19">
    <location>
        <begin position="265"/>
        <end position="555"/>
    </location>
</feature>
<dbReference type="Pfam" id="PF00391">
    <property type="entry name" value="PEP-utilizers"/>
    <property type="match status" value="1"/>
</dbReference>
<evidence type="ECO:0000256" key="5">
    <source>
        <dbReference type="ARBA" id="ARBA00007837"/>
    </source>
</evidence>
<dbReference type="EMBL" id="JBHUII010000001">
    <property type="protein sequence ID" value="MFD2204702.1"/>
    <property type="molecule type" value="Genomic_DNA"/>
</dbReference>
<dbReference type="InterPro" id="IPR015813">
    <property type="entry name" value="Pyrv/PenolPyrv_kinase-like_dom"/>
</dbReference>
<dbReference type="InterPro" id="IPR040442">
    <property type="entry name" value="Pyrv_kinase-like_dom_sf"/>
</dbReference>
<evidence type="ECO:0000259" key="20">
    <source>
        <dbReference type="Pfam" id="PF05524"/>
    </source>
</evidence>
<dbReference type="PIRSF" id="PIRSF000732">
    <property type="entry name" value="PTS_enzyme_I"/>
    <property type="match status" value="1"/>
</dbReference>
<evidence type="ECO:0000256" key="13">
    <source>
        <dbReference type="ARBA" id="ARBA00022723"/>
    </source>
</evidence>
<evidence type="ECO:0000256" key="7">
    <source>
        <dbReference type="ARBA" id="ARBA00016544"/>
    </source>
</evidence>
<reference evidence="22" key="1">
    <citation type="journal article" date="2019" name="Int. J. Syst. Evol. Microbiol.">
        <title>The Global Catalogue of Microorganisms (GCM) 10K type strain sequencing project: providing services to taxonomists for standard genome sequencing and annotation.</title>
        <authorList>
            <consortium name="The Broad Institute Genomics Platform"/>
            <consortium name="The Broad Institute Genome Sequencing Center for Infectious Disease"/>
            <person name="Wu L."/>
            <person name="Ma J."/>
        </authorList>
    </citation>
    <scope>NUCLEOTIDE SEQUENCE [LARGE SCALE GENOMIC DNA]</scope>
    <source>
        <strain evidence="22">CGMCC 4.7192</strain>
    </source>
</reference>
<evidence type="ECO:0000256" key="9">
    <source>
        <dbReference type="ARBA" id="ARBA00022490"/>
    </source>
</evidence>
<keyword evidence="15 17" id="KW-0460">Magnesium</keyword>
<evidence type="ECO:0000313" key="22">
    <source>
        <dbReference type="Proteomes" id="UP001597294"/>
    </source>
</evidence>
<evidence type="ECO:0000256" key="14">
    <source>
        <dbReference type="ARBA" id="ARBA00022777"/>
    </source>
</evidence>
<evidence type="ECO:0000256" key="10">
    <source>
        <dbReference type="ARBA" id="ARBA00022597"/>
    </source>
</evidence>
<keyword evidence="13 17" id="KW-0479">Metal-binding</keyword>
<dbReference type="SUPFAM" id="SSF51621">
    <property type="entry name" value="Phosphoenolpyruvate/pyruvate domain"/>
    <property type="match status" value="1"/>
</dbReference>
<keyword evidence="14 17" id="KW-0418">Kinase</keyword>
<keyword evidence="8 17" id="KW-0813">Transport</keyword>
<dbReference type="GO" id="GO:0008965">
    <property type="term" value="F:phosphoenolpyruvate-protein phosphotransferase activity"/>
    <property type="evidence" value="ECO:0007669"/>
    <property type="project" value="UniProtKB-EC"/>
</dbReference>
<dbReference type="InterPro" id="IPR036637">
    <property type="entry name" value="Phosphohistidine_dom_sf"/>
</dbReference>
<evidence type="ECO:0000256" key="11">
    <source>
        <dbReference type="ARBA" id="ARBA00022679"/>
    </source>
</evidence>
<evidence type="ECO:0000256" key="3">
    <source>
        <dbReference type="ARBA" id="ARBA00002728"/>
    </source>
</evidence>
<dbReference type="InterPro" id="IPR024692">
    <property type="entry name" value="PTS_EI"/>
</dbReference>
<organism evidence="21 22">
    <name type="scientific">Kiloniella antarctica</name>
    <dbReference type="NCBI Taxonomy" id="1550907"/>
    <lineage>
        <taxon>Bacteria</taxon>
        <taxon>Pseudomonadati</taxon>
        <taxon>Pseudomonadota</taxon>
        <taxon>Alphaproteobacteria</taxon>
        <taxon>Rhodospirillales</taxon>
        <taxon>Kiloniellaceae</taxon>
        <taxon>Kiloniella</taxon>
    </lineage>
</organism>
<dbReference type="InterPro" id="IPR000121">
    <property type="entry name" value="PEP_util_C"/>
</dbReference>
<evidence type="ECO:0000256" key="2">
    <source>
        <dbReference type="ARBA" id="ARBA00001946"/>
    </source>
</evidence>
<dbReference type="SUPFAM" id="SSF47831">
    <property type="entry name" value="Enzyme I of the PEP:sugar phosphotransferase system HPr-binding (sub)domain"/>
    <property type="match status" value="1"/>
</dbReference>
<dbReference type="Pfam" id="PF02896">
    <property type="entry name" value="PEP-utilizers_C"/>
    <property type="match status" value="1"/>
</dbReference>
<dbReference type="InterPro" id="IPR008279">
    <property type="entry name" value="PEP-util_enz_mobile_dom"/>
</dbReference>
<evidence type="ECO:0000256" key="12">
    <source>
        <dbReference type="ARBA" id="ARBA00022683"/>
    </source>
</evidence>
<dbReference type="InterPro" id="IPR006318">
    <property type="entry name" value="PTS_EI-like"/>
</dbReference>
<feature type="domain" description="PEP-utilising enzyme mobile" evidence="18">
    <location>
        <begin position="165"/>
        <end position="236"/>
    </location>
</feature>
<dbReference type="PANTHER" id="PTHR46244">
    <property type="entry name" value="PHOSPHOENOLPYRUVATE-PROTEIN PHOSPHOTRANSFERASE"/>
    <property type="match status" value="1"/>
</dbReference>
<evidence type="ECO:0000259" key="19">
    <source>
        <dbReference type="Pfam" id="PF02896"/>
    </source>
</evidence>
<evidence type="ECO:0000256" key="4">
    <source>
        <dbReference type="ARBA" id="ARBA00004496"/>
    </source>
</evidence>
<comment type="cofactor">
    <cofactor evidence="2 17">
        <name>Mg(2+)</name>
        <dbReference type="ChEBI" id="CHEBI:18420"/>
    </cofactor>
</comment>
<dbReference type="InterPro" id="IPR008731">
    <property type="entry name" value="PTS_EIN"/>
</dbReference>
<dbReference type="EC" id="2.7.3.9" evidence="6 17"/>
<feature type="domain" description="Phosphotransferase system enzyme I N-terminal" evidence="20">
    <location>
        <begin position="11"/>
        <end position="136"/>
    </location>
</feature>
<comment type="subcellular location">
    <subcellularLocation>
        <location evidence="4 17">Cytoplasm</location>
    </subcellularLocation>
</comment>
<evidence type="ECO:0000313" key="21">
    <source>
        <dbReference type="EMBL" id="MFD2204702.1"/>
    </source>
</evidence>
<dbReference type="InterPro" id="IPR050499">
    <property type="entry name" value="PEP-utilizing_PTS_enzyme"/>
</dbReference>
<dbReference type="PRINTS" id="PR01736">
    <property type="entry name" value="PHPHTRNFRASE"/>
</dbReference>
<keyword evidence="22" id="KW-1185">Reference proteome</keyword>
<dbReference type="Gene3D" id="3.20.20.60">
    <property type="entry name" value="Phosphoenolpyruvate-binding domains"/>
    <property type="match status" value="1"/>
</dbReference>
<comment type="caution">
    <text evidence="21">The sequence shown here is derived from an EMBL/GenBank/DDBJ whole genome shotgun (WGS) entry which is preliminary data.</text>
</comment>
<protein>
    <recommendedName>
        <fullName evidence="7 17">Phosphoenolpyruvate-protein phosphotransferase</fullName>
        <ecNumber evidence="6 17">2.7.3.9</ecNumber>
    </recommendedName>
    <alternativeName>
        <fullName evidence="16 17">Phosphotransferase system, enzyme I</fullName>
    </alternativeName>
</protein>
<gene>
    <name evidence="21" type="primary">ptsP</name>
    <name evidence="21" type="ORF">ACFSKO_03735</name>
</gene>
<accession>A0ABW5BF17</accession>
<keyword evidence="10 17" id="KW-0762">Sugar transport</keyword>
<sequence length="588" mass="63798">MTKELGERVFEGLAVSPGVVIGPAYLSESSDIQILEYRVPTSKVSSELSRLTDAVDKAQKQVLKLHSQSQDFHGAAGEELGYLLDAHMQMLKSSSLIGGIEARIKTGQKNAEAAVMAEVGQIARKFSAMEDPYLRTKSQEVREVGHRIVRNLTKTVTDSYSGLAQNSVILSDEITPADTAMMDPAQIGGFATVLGGPEGHTAIMARSLGLPAVLGVPGLLSGVETGEIIIVDGTNGRVIINPSEARLKDYRLRQKDIEREVHALTRLRNVVAITKDDQRVSLQANVELPRETGLAVANGAEGVGLLRTEFLFMNREQLPTEQEQYEALAEIIDGMSGRPVTVRTLDAGGEKLVSALGTLPTDCPNPALGLRAIRLSLKHRDILETQLRAILRASAHGPLRILLPMVTTPGEVREVRKVLTEVAKGLKEQDVRIADPLPPLGIMIEVPGAALAADGLAKVADFFAIGTNDLTMYTLAIDRAEEQVAYLYNPLHPAVLKLISMTVEAARRAHIPVSVCGEVAGDVNYLPLLLGLGVRDLSMSSNALPRVKNRILKLNMEEVTRRAEAIMTQNDPSRIATMLEDYNERYTN</sequence>
<name>A0ABW5BF17_9PROT</name>
<evidence type="ECO:0000256" key="8">
    <source>
        <dbReference type="ARBA" id="ARBA00022448"/>
    </source>
</evidence>
<dbReference type="Gene3D" id="1.10.274.10">
    <property type="entry name" value="PtsI, HPr-binding domain"/>
    <property type="match status" value="1"/>
</dbReference>
<evidence type="ECO:0000256" key="16">
    <source>
        <dbReference type="ARBA" id="ARBA00033235"/>
    </source>
</evidence>
<dbReference type="Gene3D" id="3.50.30.10">
    <property type="entry name" value="Phosphohistidine domain"/>
    <property type="match status" value="1"/>
</dbReference>
<dbReference type="RefSeq" id="WP_380248548.1">
    <property type="nucleotide sequence ID" value="NZ_JBHUII010000001.1"/>
</dbReference>
<evidence type="ECO:0000256" key="6">
    <source>
        <dbReference type="ARBA" id="ARBA00012232"/>
    </source>
</evidence>
<evidence type="ECO:0000256" key="17">
    <source>
        <dbReference type="PIRNR" id="PIRNR000732"/>
    </source>
</evidence>
<dbReference type="Pfam" id="PF05524">
    <property type="entry name" value="PEP-utilisers_N"/>
    <property type="match status" value="1"/>
</dbReference>
<dbReference type="PANTHER" id="PTHR46244:SF3">
    <property type="entry name" value="PHOSPHOENOLPYRUVATE-PROTEIN PHOSPHOTRANSFERASE"/>
    <property type="match status" value="1"/>
</dbReference>
<dbReference type="SUPFAM" id="SSF52009">
    <property type="entry name" value="Phosphohistidine domain"/>
    <property type="match status" value="1"/>
</dbReference>
<dbReference type="InterPro" id="IPR036618">
    <property type="entry name" value="PtsI_HPr-bd_sf"/>
</dbReference>
<evidence type="ECO:0000256" key="1">
    <source>
        <dbReference type="ARBA" id="ARBA00000683"/>
    </source>
</evidence>
<comment type="similarity">
    <text evidence="5 17">Belongs to the PEP-utilizing enzyme family.</text>
</comment>
<keyword evidence="12 17" id="KW-0598">Phosphotransferase system</keyword>
<dbReference type="Proteomes" id="UP001597294">
    <property type="component" value="Unassembled WGS sequence"/>
</dbReference>
<keyword evidence="11 17" id="KW-0808">Transferase</keyword>
<comment type="catalytic activity">
    <reaction evidence="1 17">
        <text>L-histidyl-[protein] + phosphoenolpyruvate = N(pros)-phospho-L-histidyl-[protein] + pyruvate</text>
        <dbReference type="Rhea" id="RHEA:23880"/>
        <dbReference type="Rhea" id="RHEA-COMP:9745"/>
        <dbReference type="Rhea" id="RHEA-COMP:9746"/>
        <dbReference type="ChEBI" id="CHEBI:15361"/>
        <dbReference type="ChEBI" id="CHEBI:29979"/>
        <dbReference type="ChEBI" id="CHEBI:58702"/>
        <dbReference type="ChEBI" id="CHEBI:64837"/>
        <dbReference type="EC" id="2.7.3.9"/>
    </reaction>
</comment>
<comment type="function">
    <text evidence="3 17">General (non sugar-specific) component of the phosphoenolpyruvate-dependent sugar phosphotransferase system (sugar PTS). This major carbohydrate active-transport system catalyzes the phosphorylation of incoming sugar substrates concomitantly with their translocation across the cell membrane. Enzyme I transfers the phosphoryl group from phosphoenolpyruvate (PEP) to the phosphoryl carrier protein (HPr).</text>
</comment>
<dbReference type="NCBIfam" id="TIGR01417">
    <property type="entry name" value="PTS_I_fam"/>
    <property type="match status" value="1"/>
</dbReference>